<dbReference type="InterPro" id="IPR021759">
    <property type="entry name" value="WxLIP_HBD"/>
</dbReference>
<dbReference type="AlphaFoldDB" id="A0A0R2HYE7"/>
<dbReference type="PATRIC" id="fig|1449336.4.peg.1122"/>
<feature type="domain" description="WxL Interacting Protein host binding" evidence="3">
    <location>
        <begin position="166"/>
        <end position="301"/>
    </location>
</feature>
<keyword evidence="1" id="KW-0812">Transmembrane</keyword>
<gene>
    <name evidence="4" type="ORF">IV74_GL001097</name>
</gene>
<dbReference type="EMBL" id="JQBS01000001">
    <property type="protein sequence ID" value="KRN57842.1"/>
    <property type="molecule type" value="Genomic_DNA"/>
</dbReference>
<organism evidence="4 5">
    <name type="scientific">Carnobacterium divergens DSM 20623</name>
    <dbReference type="NCBI Taxonomy" id="1449336"/>
    <lineage>
        <taxon>Bacteria</taxon>
        <taxon>Bacillati</taxon>
        <taxon>Bacillota</taxon>
        <taxon>Bacilli</taxon>
        <taxon>Lactobacillales</taxon>
        <taxon>Carnobacteriaceae</taxon>
        <taxon>Carnobacterium</taxon>
    </lineage>
</organism>
<dbReference type="Pfam" id="PF11797">
    <property type="entry name" value="WxLIP_HBD"/>
    <property type="match status" value="1"/>
</dbReference>
<dbReference type="Proteomes" id="UP000051658">
    <property type="component" value="Unassembled WGS sequence"/>
</dbReference>
<evidence type="ECO:0000313" key="5">
    <source>
        <dbReference type="Proteomes" id="UP000051658"/>
    </source>
</evidence>
<evidence type="ECO:0000259" key="3">
    <source>
        <dbReference type="Pfam" id="PF11797"/>
    </source>
</evidence>
<evidence type="ECO:0000313" key="4">
    <source>
        <dbReference type="EMBL" id="KRN57842.1"/>
    </source>
</evidence>
<proteinExistence type="predicted"/>
<accession>A0A0R2HYE7</accession>
<reference evidence="4 5" key="1">
    <citation type="journal article" date="2015" name="Genome Announc.">
        <title>Expanding the biotechnology potential of lactobacilli through comparative genomics of 213 strains and associated genera.</title>
        <authorList>
            <person name="Sun Z."/>
            <person name="Harris H.M."/>
            <person name="McCann A."/>
            <person name="Guo C."/>
            <person name="Argimon S."/>
            <person name="Zhang W."/>
            <person name="Yang X."/>
            <person name="Jeffery I.B."/>
            <person name="Cooney J.C."/>
            <person name="Kagawa T.F."/>
            <person name="Liu W."/>
            <person name="Song Y."/>
            <person name="Salvetti E."/>
            <person name="Wrobel A."/>
            <person name="Rasinkangas P."/>
            <person name="Parkhill J."/>
            <person name="Rea M.C."/>
            <person name="O'Sullivan O."/>
            <person name="Ritari J."/>
            <person name="Douillard F.P."/>
            <person name="Paul Ross R."/>
            <person name="Yang R."/>
            <person name="Briner A.E."/>
            <person name="Felis G.E."/>
            <person name="de Vos W.M."/>
            <person name="Barrangou R."/>
            <person name="Klaenhammer T.R."/>
            <person name="Caufield P.W."/>
            <person name="Cui Y."/>
            <person name="Zhang H."/>
            <person name="O'Toole P.W."/>
        </authorList>
    </citation>
    <scope>NUCLEOTIDE SEQUENCE [LARGE SCALE GENOMIC DNA]</scope>
    <source>
        <strain evidence="4 5">DSM 20623</strain>
    </source>
</reference>
<name>A0A0R2HYE7_CARDV</name>
<dbReference type="Pfam" id="PF06030">
    <property type="entry name" value="WxLIP_PGBD"/>
    <property type="match status" value="1"/>
</dbReference>
<keyword evidence="1" id="KW-1133">Transmembrane helix</keyword>
<evidence type="ECO:0000256" key="1">
    <source>
        <dbReference type="SAM" id="Phobius"/>
    </source>
</evidence>
<feature type="domain" description="WxL Interacting Protein peptidoglycan binding" evidence="2">
    <location>
        <begin position="35"/>
        <end position="154"/>
    </location>
</feature>
<protein>
    <submittedName>
        <fullName evidence="4">Cell surface protein</fullName>
    </submittedName>
</protein>
<keyword evidence="5" id="KW-1185">Reference proteome</keyword>
<comment type="caution">
    <text evidence="4">The sequence shown here is derived from an EMBL/GenBank/DDBJ whole genome shotgun (WGS) entry which is preliminary data.</text>
</comment>
<evidence type="ECO:0000259" key="2">
    <source>
        <dbReference type="Pfam" id="PF06030"/>
    </source>
</evidence>
<feature type="transmembrane region" description="Helical" evidence="1">
    <location>
        <begin position="314"/>
        <end position="335"/>
    </location>
</feature>
<keyword evidence="1" id="KW-0472">Membrane</keyword>
<sequence>MKRGLDMKRFSYLFLLIASMIIVMPKLADANEMNFSVKAILPENQRDQTHTYFDLNVVPGTTQVIEVELKNETDNDVTVQTVANTAVTNDNGIVEYTNEKPKLDKSLAIPFSKIASVQSDITIPKQSSLQLPVTLKIPEKSFDVVILGGLYFKEKETDQETKKSKDDVQIENKFSYTIGVLLAESPETVLPDLVLNDVKATQKVGRNVVTANLQNPKAALLSNLTVDAKVYEAESNQLLHEEKQTSLRMAPNSNFNYSVSWGNEAFKTGDYRIEITATDGNQNWHLKKDFKIKGEEAKKYNDSAVHIAQKSTPWTYWLMGGIIIVLLIVIAFLILKNKKKKSN</sequence>
<dbReference type="eggNOG" id="COG4072">
    <property type="taxonomic scope" value="Bacteria"/>
</dbReference>
<dbReference type="InterPro" id="IPR010317">
    <property type="entry name" value="WxLIP_PGBD"/>
</dbReference>